<dbReference type="OMA" id="CREMAVE"/>
<dbReference type="PANTHER" id="PTHR12202:SF0">
    <property type="entry name" value="ESF1 HOMOLOG"/>
    <property type="match status" value="1"/>
</dbReference>
<dbReference type="VEuPathDB" id="PiroplasmaDB:BBOV_III000850"/>
<protein>
    <submittedName>
        <fullName evidence="8">Uncharacterized protein</fullName>
    </submittedName>
</protein>
<reference evidence="9" key="3">
    <citation type="journal article" date="2021" name="Int. J. Parasitol.">
        <title>Comparative analysis of gene expression between Babesia bovis blood stages and kinetes allowed by improved genome annotation.</title>
        <authorList>
            <person name="Ueti M.W."/>
            <person name="Johnson W.C."/>
            <person name="Kappmeyer L.S."/>
            <person name="Herndon D.R."/>
            <person name="Mousel M.R."/>
            <person name="Reif K.E."/>
            <person name="Taus N.S."/>
            <person name="Ifeonu O.O."/>
            <person name="Silva J.C."/>
            <person name="Suarez C.E."/>
            <person name="Brayton K.A."/>
        </authorList>
    </citation>
    <scope>NUCLEOTIDE SEQUENCE [LARGE SCALE GENOMIC DNA]</scope>
</reference>
<reference evidence="8 9" key="1">
    <citation type="journal article" date="2007" name="PLoS Pathog.">
        <title>Genome sequence of Babesia bovis and comparative analysis of apicomplexan hemoprotozoa.</title>
        <authorList>
            <person name="Brayton K.A."/>
            <person name="Lau A.O.T."/>
            <person name="Herndon D.R."/>
            <person name="Hannick L."/>
            <person name="Kappmeyer L.S."/>
            <person name="Berens S.J."/>
            <person name="Bidwell S.L."/>
            <person name="Brown W.C."/>
            <person name="Crabtree J."/>
            <person name="Fadrosh D."/>
            <person name="Feldblum T."/>
            <person name="Forberger H.A."/>
            <person name="Haas B.J."/>
            <person name="Howell J.M."/>
            <person name="Khouri H."/>
            <person name="Koo H."/>
            <person name="Mann D.J."/>
            <person name="Norimine J."/>
            <person name="Paulsen I.T."/>
            <person name="Radune D."/>
            <person name="Ren Q."/>
            <person name="Smith R.K. Jr."/>
            <person name="Suarez C.E."/>
            <person name="White O."/>
            <person name="Wortman J.R."/>
            <person name="Knowles D.P. Jr."/>
            <person name="McElwain T.F."/>
            <person name="Nene V.M."/>
        </authorList>
    </citation>
    <scope>NUCLEOTIDE SEQUENCE [LARGE SCALE GENOMIC DNA]</scope>
    <source>
        <strain evidence="8">T2Bo</strain>
    </source>
</reference>
<dbReference type="InParanoid" id="A7AM68"/>
<evidence type="ECO:0000256" key="4">
    <source>
        <dbReference type="ARBA" id="ARBA00023242"/>
    </source>
</evidence>
<dbReference type="Proteomes" id="UP000002173">
    <property type="component" value="Unassembled WGS sequence"/>
</dbReference>
<evidence type="ECO:0000259" key="6">
    <source>
        <dbReference type="Pfam" id="PF08159"/>
    </source>
</evidence>
<dbReference type="GeneID" id="5479465"/>
<comment type="subcellular location">
    <subcellularLocation>
        <location evidence="1">Nucleus</location>
        <location evidence="1">Nucleolus</location>
    </subcellularLocation>
</comment>
<proteinExistence type="inferred from homology"/>
<gene>
    <name evidence="8" type="ORF">BBOV_III000850</name>
</gene>
<dbReference type="InterPro" id="IPR012580">
    <property type="entry name" value="NUC153"/>
</dbReference>
<dbReference type="Pfam" id="PF08159">
    <property type="entry name" value="NUC153"/>
    <property type="match status" value="1"/>
</dbReference>
<feature type="region of interest" description="Disordered" evidence="5">
    <location>
        <begin position="47"/>
        <end position="74"/>
    </location>
</feature>
<dbReference type="GO" id="GO:0003723">
    <property type="term" value="F:RNA binding"/>
    <property type="evidence" value="ECO:0007669"/>
    <property type="project" value="TreeGrafter"/>
</dbReference>
<dbReference type="GO" id="GO:0006364">
    <property type="term" value="P:rRNA processing"/>
    <property type="evidence" value="ECO:0007669"/>
    <property type="project" value="InterPro"/>
</dbReference>
<dbReference type="RefSeq" id="XP_001611220.1">
    <property type="nucleotide sequence ID" value="XM_001611170.1"/>
</dbReference>
<evidence type="ECO:0000256" key="2">
    <source>
        <dbReference type="ARBA" id="ARBA00009087"/>
    </source>
</evidence>
<comment type="similarity">
    <text evidence="2">Belongs to the ESF1 family.</text>
</comment>
<feature type="region of interest" description="Disordered" evidence="5">
    <location>
        <begin position="353"/>
        <end position="396"/>
    </location>
</feature>
<organism evidence="8 9">
    <name type="scientific">Babesia bovis</name>
    <dbReference type="NCBI Taxonomy" id="5865"/>
    <lineage>
        <taxon>Eukaryota</taxon>
        <taxon>Sar</taxon>
        <taxon>Alveolata</taxon>
        <taxon>Apicomplexa</taxon>
        <taxon>Aconoidasida</taxon>
        <taxon>Piroplasmida</taxon>
        <taxon>Babesiidae</taxon>
        <taxon>Babesia</taxon>
    </lineage>
</organism>
<evidence type="ECO:0000256" key="1">
    <source>
        <dbReference type="ARBA" id="ARBA00004604"/>
    </source>
</evidence>
<sequence length="440" mass="50411">MEHDDRFIPTARFKRVPRAKKPESDERFARLFESDSASRKVIHKIDPFGRPIGDVSDADASSSESDSELSVESPDVEHNLEVYQDVSTLEYGDASKRIAVVGCDWENISASDLFVLFETMFRSLSSMHTSCVKRAAIYLSDFGAERLDYERLHGPAVACDDVRHAELDETARQEALRKYQLERSRYYYGIVEFDSVNHAKLLYDEMDGVEAYFAFAGLDLRFVPDDIVFERDPVSECTEMPTNYEPPAETTSAFRHSRVECKWDLPSAKRFKTLTKRFKEKDLESLDLSEYLASDDESVDVEEYKKLVRDGEESSGKIKSNDGAVEATIGNYTISFGASQGIPDLEEVKATLTKDRKVPSSKRKKSKKSLAYEDNDPDDDRDFDARSSRVQQPGFEANFDDNRFTRVLKDPDFAIDTRHPKYRNTDFNKRLLRKKADLKR</sequence>
<evidence type="ECO:0000313" key="9">
    <source>
        <dbReference type="Proteomes" id="UP000002173"/>
    </source>
</evidence>
<evidence type="ECO:0000259" key="7">
    <source>
        <dbReference type="Pfam" id="PF25121"/>
    </source>
</evidence>
<dbReference type="Pfam" id="PF25121">
    <property type="entry name" value="RRM_ESF1"/>
    <property type="match status" value="1"/>
</dbReference>
<evidence type="ECO:0000256" key="3">
    <source>
        <dbReference type="ARBA" id="ARBA00023054"/>
    </source>
</evidence>
<keyword evidence="9" id="KW-1185">Reference proteome</keyword>
<dbReference type="InterPro" id="IPR039754">
    <property type="entry name" value="Esf1"/>
</dbReference>
<dbReference type="STRING" id="5865.A7AM68"/>
<dbReference type="GO" id="GO:0005730">
    <property type="term" value="C:nucleolus"/>
    <property type="evidence" value="ECO:0007669"/>
    <property type="project" value="UniProtKB-SubCell"/>
</dbReference>
<feature type="compositionally biased region" description="Acidic residues" evidence="5">
    <location>
        <begin position="373"/>
        <end position="382"/>
    </location>
</feature>
<feature type="domain" description="NUC153" evidence="6">
    <location>
        <begin position="401"/>
        <end position="425"/>
    </location>
</feature>
<dbReference type="InterPro" id="IPR056750">
    <property type="entry name" value="RRM_ESF1"/>
</dbReference>
<feature type="compositionally biased region" description="Basic residues" evidence="5">
    <location>
        <begin position="359"/>
        <end position="368"/>
    </location>
</feature>
<dbReference type="EMBL" id="AAXT01000001">
    <property type="protein sequence ID" value="EDO07652.1"/>
    <property type="molecule type" value="Genomic_DNA"/>
</dbReference>
<reference evidence="9" key="2">
    <citation type="journal article" date="2020" name="Data Brief">
        <title>Transcriptome dataset of Babesia bovis life stages within vertebrate and invertebrate hosts.</title>
        <authorList>
            <person name="Ueti M.W."/>
            <person name="Johnson W.C."/>
            <person name="Kappmeyer L.S."/>
            <person name="Herndon D.R."/>
            <person name="Mousel M.R."/>
            <person name="Reif K.E."/>
            <person name="Taus N.S."/>
            <person name="Ifeonu O.O."/>
            <person name="Silva J.C."/>
            <person name="Suarez C.E."/>
            <person name="Brayton K.A."/>
        </authorList>
    </citation>
    <scope>NUCLEOTIDE SEQUENCE [LARGE SCALE GENOMIC DNA]</scope>
</reference>
<keyword evidence="4" id="KW-0539">Nucleus</keyword>
<comment type="caution">
    <text evidence="8">The sequence shown here is derived from an EMBL/GenBank/DDBJ whole genome shotgun (WGS) entry which is preliminary data.</text>
</comment>
<feature type="compositionally biased region" description="Low complexity" evidence="5">
    <location>
        <begin position="54"/>
        <end position="73"/>
    </location>
</feature>
<feature type="region of interest" description="Disordered" evidence="5">
    <location>
        <begin position="1"/>
        <end position="24"/>
    </location>
</feature>
<evidence type="ECO:0000256" key="5">
    <source>
        <dbReference type="SAM" id="MobiDB-lite"/>
    </source>
</evidence>
<feature type="domain" description="ESF1 RRM" evidence="7">
    <location>
        <begin position="96"/>
        <end position="238"/>
    </location>
</feature>
<evidence type="ECO:0000313" key="8">
    <source>
        <dbReference type="EMBL" id="EDO07652.1"/>
    </source>
</evidence>
<accession>A7AM68</accession>
<dbReference type="PANTHER" id="PTHR12202">
    <property type="entry name" value="ESF1 HOMOLOG"/>
    <property type="match status" value="1"/>
</dbReference>
<dbReference type="AlphaFoldDB" id="A7AM68"/>
<name>A7AM68_BABBO</name>
<dbReference type="KEGG" id="bbo:BBOV_III000850"/>
<keyword evidence="3" id="KW-0175">Coiled coil</keyword>
<dbReference type="eggNOG" id="KOG2318">
    <property type="taxonomic scope" value="Eukaryota"/>
</dbReference>